<protein>
    <submittedName>
        <fullName evidence="2">Uncharacterized protein</fullName>
    </submittedName>
</protein>
<sequence>MMLISFFNRAVIVMFLYSVTFASAATRVIHADVMVDGKRVSQEIRFQGIIFAHCMTRLLQVNHPHPRVADNDGDEGIEDH</sequence>
<reference evidence="2" key="1">
    <citation type="submission" date="2013-11" db="EMBL/GenBank/DDBJ databases">
        <title>Genome sequence of the fusiform rust pathogen reveals effectors for host alternation and coevolution with pine.</title>
        <authorList>
            <consortium name="DOE Joint Genome Institute"/>
            <person name="Smith K."/>
            <person name="Pendleton A."/>
            <person name="Kubisiak T."/>
            <person name="Anderson C."/>
            <person name="Salamov A."/>
            <person name="Aerts A."/>
            <person name="Riley R."/>
            <person name="Clum A."/>
            <person name="Lindquist E."/>
            <person name="Ence D."/>
            <person name="Campbell M."/>
            <person name="Kronenberg Z."/>
            <person name="Feau N."/>
            <person name="Dhillon B."/>
            <person name="Hamelin R."/>
            <person name="Burleigh J."/>
            <person name="Smith J."/>
            <person name="Yandell M."/>
            <person name="Nelson C."/>
            <person name="Grigoriev I."/>
            <person name="Davis J."/>
        </authorList>
    </citation>
    <scope>NUCLEOTIDE SEQUENCE</scope>
    <source>
        <strain evidence="2">G11</strain>
    </source>
</reference>
<gene>
    <name evidence="2" type="ORF">CROQUDRAFT_393288</name>
</gene>
<feature type="signal peptide" evidence="1">
    <location>
        <begin position="1"/>
        <end position="24"/>
    </location>
</feature>
<comment type="caution">
    <text evidence="2">The sequence shown here is derived from an EMBL/GenBank/DDBJ whole genome shotgun (WGS) entry which is preliminary data.</text>
</comment>
<evidence type="ECO:0000256" key="1">
    <source>
        <dbReference type="SAM" id="SignalP"/>
    </source>
</evidence>
<dbReference type="Proteomes" id="UP000886653">
    <property type="component" value="Unassembled WGS sequence"/>
</dbReference>
<keyword evidence="1" id="KW-0732">Signal</keyword>
<accession>A0A9P6NSA9</accession>
<keyword evidence="3" id="KW-1185">Reference proteome</keyword>
<proteinExistence type="predicted"/>
<evidence type="ECO:0000313" key="2">
    <source>
        <dbReference type="EMBL" id="KAG0148625.1"/>
    </source>
</evidence>
<dbReference type="EMBL" id="MU167235">
    <property type="protein sequence ID" value="KAG0148625.1"/>
    <property type="molecule type" value="Genomic_DNA"/>
</dbReference>
<dbReference type="AlphaFoldDB" id="A0A9P6NSA9"/>
<feature type="chain" id="PRO_5040452269" evidence="1">
    <location>
        <begin position="25"/>
        <end position="80"/>
    </location>
</feature>
<organism evidence="2 3">
    <name type="scientific">Cronartium quercuum f. sp. fusiforme G11</name>
    <dbReference type="NCBI Taxonomy" id="708437"/>
    <lineage>
        <taxon>Eukaryota</taxon>
        <taxon>Fungi</taxon>
        <taxon>Dikarya</taxon>
        <taxon>Basidiomycota</taxon>
        <taxon>Pucciniomycotina</taxon>
        <taxon>Pucciniomycetes</taxon>
        <taxon>Pucciniales</taxon>
        <taxon>Coleosporiaceae</taxon>
        <taxon>Cronartium</taxon>
    </lineage>
</organism>
<evidence type="ECO:0000313" key="3">
    <source>
        <dbReference type="Proteomes" id="UP000886653"/>
    </source>
</evidence>
<name>A0A9P6NSA9_9BASI</name>